<keyword evidence="1" id="KW-0255">Endonuclease</keyword>
<dbReference type="AlphaFoldDB" id="A0A2P5DYE7"/>
<comment type="caution">
    <text evidence="1">The sequence shown here is derived from an EMBL/GenBank/DDBJ whole genome shotgun (WGS) entry which is preliminary data.</text>
</comment>
<protein>
    <submittedName>
        <fullName evidence="1">Endonuclease/exonuclease/phosphatase</fullName>
    </submittedName>
</protein>
<organism evidence="1 2">
    <name type="scientific">Parasponia andersonii</name>
    <name type="common">Sponia andersonii</name>
    <dbReference type="NCBI Taxonomy" id="3476"/>
    <lineage>
        <taxon>Eukaryota</taxon>
        <taxon>Viridiplantae</taxon>
        <taxon>Streptophyta</taxon>
        <taxon>Embryophyta</taxon>
        <taxon>Tracheophyta</taxon>
        <taxon>Spermatophyta</taxon>
        <taxon>Magnoliopsida</taxon>
        <taxon>eudicotyledons</taxon>
        <taxon>Gunneridae</taxon>
        <taxon>Pentapetalae</taxon>
        <taxon>rosids</taxon>
        <taxon>fabids</taxon>
        <taxon>Rosales</taxon>
        <taxon>Cannabaceae</taxon>
        <taxon>Parasponia</taxon>
    </lineage>
</organism>
<dbReference type="OrthoDB" id="1113909at2759"/>
<evidence type="ECO:0000313" key="2">
    <source>
        <dbReference type="Proteomes" id="UP000237105"/>
    </source>
</evidence>
<dbReference type="Proteomes" id="UP000237105">
    <property type="component" value="Unassembled WGS sequence"/>
</dbReference>
<dbReference type="PANTHER" id="PTHR33710:SF86">
    <property type="entry name" value="VIRAL MOVEMENT PROTEIN"/>
    <property type="match status" value="1"/>
</dbReference>
<name>A0A2P5DYE7_PARAD</name>
<sequence length="250" mass="29663">MVAFQGVLDYCNFIDMGFKGDQYTWWNKQYGASSVMERLDCVLCTLNWRTMFSNAIVHHLACEGSDHWPLLLANINKKTPSGKDSKKRTWRFHFEELWVGQNECASIIEKVWDRNTEANTITSVNKKLENCADQLRAWSKLKYGTQQKDLDKLRSELGLIQRNLSLPDAAERLKVTEDKINKILQDQEIYWKQRSWASWLKWRDRNTRFFHCKASQRQSRNKIWGLIDNNGIWRDEKHEIEAVVVDYFHN</sequence>
<evidence type="ECO:0000313" key="1">
    <source>
        <dbReference type="EMBL" id="PON78325.1"/>
    </source>
</evidence>
<gene>
    <name evidence="1" type="ORF">PanWU01x14_019630</name>
</gene>
<dbReference type="GO" id="GO:0004519">
    <property type="term" value="F:endonuclease activity"/>
    <property type="evidence" value="ECO:0007669"/>
    <property type="project" value="UniProtKB-KW"/>
</dbReference>
<dbReference type="InterPro" id="IPR036691">
    <property type="entry name" value="Endo/exonu/phosph_ase_sf"/>
</dbReference>
<proteinExistence type="predicted"/>
<keyword evidence="2" id="KW-1185">Reference proteome</keyword>
<reference evidence="2" key="1">
    <citation type="submission" date="2016-06" db="EMBL/GenBank/DDBJ databases">
        <title>Parallel loss of symbiosis genes in relatives of nitrogen-fixing non-legume Parasponia.</title>
        <authorList>
            <person name="Van Velzen R."/>
            <person name="Holmer R."/>
            <person name="Bu F."/>
            <person name="Rutten L."/>
            <person name="Van Zeijl A."/>
            <person name="Liu W."/>
            <person name="Santuari L."/>
            <person name="Cao Q."/>
            <person name="Sharma T."/>
            <person name="Shen D."/>
            <person name="Roswanjaya Y."/>
            <person name="Wardhani T."/>
            <person name="Kalhor M.S."/>
            <person name="Jansen J."/>
            <person name="Van den Hoogen J."/>
            <person name="Gungor B."/>
            <person name="Hartog M."/>
            <person name="Hontelez J."/>
            <person name="Verver J."/>
            <person name="Yang W.-C."/>
            <person name="Schijlen E."/>
            <person name="Repin R."/>
            <person name="Schilthuizen M."/>
            <person name="Schranz E."/>
            <person name="Heidstra R."/>
            <person name="Miyata K."/>
            <person name="Fedorova E."/>
            <person name="Kohlen W."/>
            <person name="Bisseling T."/>
            <person name="Smit S."/>
            <person name="Geurts R."/>
        </authorList>
    </citation>
    <scope>NUCLEOTIDE SEQUENCE [LARGE SCALE GENOMIC DNA]</scope>
    <source>
        <strain evidence="2">cv. WU1-14</strain>
    </source>
</reference>
<dbReference type="PANTHER" id="PTHR33710">
    <property type="entry name" value="BNAC02G09200D PROTEIN"/>
    <property type="match status" value="1"/>
</dbReference>
<dbReference type="GO" id="GO:0004527">
    <property type="term" value="F:exonuclease activity"/>
    <property type="evidence" value="ECO:0007669"/>
    <property type="project" value="UniProtKB-KW"/>
</dbReference>
<dbReference type="STRING" id="3476.A0A2P5DYE7"/>
<keyword evidence="1" id="KW-0540">Nuclease</keyword>
<accession>A0A2P5DYE7</accession>
<dbReference type="SUPFAM" id="SSF56219">
    <property type="entry name" value="DNase I-like"/>
    <property type="match status" value="1"/>
</dbReference>
<keyword evidence="1" id="KW-0269">Exonuclease</keyword>
<keyword evidence="1" id="KW-0378">Hydrolase</keyword>
<dbReference type="EMBL" id="JXTB01000009">
    <property type="protein sequence ID" value="PON78325.1"/>
    <property type="molecule type" value="Genomic_DNA"/>
</dbReference>